<feature type="compositionally biased region" description="Basic and acidic residues" evidence="1">
    <location>
        <begin position="343"/>
        <end position="354"/>
    </location>
</feature>
<feature type="compositionally biased region" description="Low complexity" evidence="1">
    <location>
        <begin position="202"/>
        <end position="213"/>
    </location>
</feature>
<organism evidence="2 3">
    <name type="scientific">Petrolisthes cinctipes</name>
    <name type="common">Flat porcelain crab</name>
    <dbReference type="NCBI Taxonomy" id="88211"/>
    <lineage>
        <taxon>Eukaryota</taxon>
        <taxon>Metazoa</taxon>
        <taxon>Ecdysozoa</taxon>
        <taxon>Arthropoda</taxon>
        <taxon>Crustacea</taxon>
        <taxon>Multicrustacea</taxon>
        <taxon>Malacostraca</taxon>
        <taxon>Eumalacostraca</taxon>
        <taxon>Eucarida</taxon>
        <taxon>Decapoda</taxon>
        <taxon>Pleocyemata</taxon>
        <taxon>Anomura</taxon>
        <taxon>Galatheoidea</taxon>
        <taxon>Porcellanidae</taxon>
        <taxon>Petrolisthes</taxon>
    </lineage>
</organism>
<gene>
    <name evidence="2" type="ORF">Pcinc_034672</name>
</gene>
<evidence type="ECO:0000313" key="2">
    <source>
        <dbReference type="EMBL" id="KAK3859191.1"/>
    </source>
</evidence>
<feature type="region of interest" description="Disordered" evidence="1">
    <location>
        <begin position="102"/>
        <end position="138"/>
    </location>
</feature>
<protein>
    <submittedName>
        <fullName evidence="2">Uncharacterized protein</fullName>
    </submittedName>
</protein>
<dbReference type="AlphaFoldDB" id="A0AAE1BY89"/>
<evidence type="ECO:0000313" key="3">
    <source>
        <dbReference type="Proteomes" id="UP001286313"/>
    </source>
</evidence>
<reference evidence="2" key="1">
    <citation type="submission" date="2023-10" db="EMBL/GenBank/DDBJ databases">
        <title>Genome assemblies of two species of porcelain crab, Petrolisthes cinctipes and Petrolisthes manimaculis (Anomura: Porcellanidae).</title>
        <authorList>
            <person name="Angst P."/>
        </authorList>
    </citation>
    <scope>NUCLEOTIDE SEQUENCE</scope>
    <source>
        <strain evidence="2">PB745_01</strain>
        <tissue evidence="2">Gill</tissue>
    </source>
</reference>
<dbReference type="Proteomes" id="UP001286313">
    <property type="component" value="Unassembled WGS sequence"/>
</dbReference>
<proteinExistence type="predicted"/>
<feature type="region of interest" description="Disordered" evidence="1">
    <location>
        <begin position="178"/>
        <end position="213"/>
    </location>
</feature>
<comment type="caution">
    <text evidence="2">The sequence shown here is derived from an EMBL/GenBank/DDBJ whole genome shotgun (WGS) entry which is preliminary data.</text>
</comment>
<feature type="compositionally biased region" description="Pro residues" evidence="1">
    <location>
        <begin position="107"/>
        <end position="116"/>
    </location>
</feature>
<feature type="compositionally biased region" description="Low complexity" evidence="1">
    <location>
        <begin position="125"/>
        <end position="138"/>
    </location>
</feature>
<feature type="compositionally biased region" description="Polar residues" evidence="1">
    <location>
        <begin position="316"/>
        <end position="325"/>
    </location>
</feature>
<feature type="compositionally biased region" description="Basic and acidic residues" evidence="1">
    <location>
        <begin position="256"/>
        <end position="270"/>
    </location>
</feature>
<feature type="compositionally biased region" description="Polar residues" evidence="1">
    <location>
        <begin position="271"/>
        <end position="300"/>
    </location>
</feature>
<sequence length="354" mass="37674">MDQAMLCGGGGVALPSATSSSMMPLGSTLATLAPLEPPKTSPYPGLLAGSEWGLLDTTTDITRDYGGLFSSSLVEYGLPPLLPRTPTPHDAPLHPLHDLTYVTHHYPTPPEYPAPLTPESDRPSDGSGSPTSSPPMSSHALHTATLQVFTSTPPQYTQQLPPPPPTYLPLHSSAAIYSSSLSPPNTDDLGTLNGPLTDNQVPPSSSTSTTSLGALLPLAPSSTAPCTDHLTFSGLNPDVLTTLGSFVTDPRTTADLTHHDHTDPAIDKTTEQQNSYMDDTRQQGGHRTTGQLYTGQQNNYMDDKGQQDSYRGGHRTTGQLYTGQQDNDKEDKRTTGRPTQRNTCREKADDGGTS</sequence>
<dbReference type="EMBL" id="JAWQEG010005091">
    <property type="protein sequence ID" value="KAK3859191.1"/>
    <property type="molecule type" value="Genomic_DNA"/>
</dbReference>
<feature type="region of interest" description="Disordered" evidence="1">
    <location>
        <begin position="254"/>
        <end position="354"/>
    </location>
</feature>
<evidence type="ECO:0000256" key="1">
    <source>
        <dbReference type="SAM" id="MobiDB-lite"/>
    </source>
</evidence>
<accession>A0AAE1BY89</accession>
<name>A0AAE1BY89_PETCI</name>
<keyword evidence="3" id="KW-1185">Reference proteome</keyword>